<feature type="binding site" evidence="5">
    <location>
        <position position="17"/>
    </location>
    <ligand>
        <name>FAD</name>
        <dbReference type="ChEBI" id="CHEBI:57692"/>
    </ligand>
</feature>
<evidence type="ECO:0000313" key="7">
    <source>
        <dbReference type="EMBL" id="PZP55619.1"/>
    </source>
</evidence>
<sequence length="338" mass="36671">MTTNYETDVVIIGAGPSGLFTIFECGMLGLKCHVIDSLDHIGGQCIALYPEKPIYDIPAWPEIKAADLIAQLETQSLPFGPQFHLSQQVLEISGQSNDFHITTSKGVNIKAKAIVIAGGTGSFGPQKPPLDHLDQYEGISVFYAVRSREKFRDQRVVIAGGGDSAIDWAISLSEVAKSVSVVHRRDKFRGAPASVDKLHKLAGEGKIELLVPYQLEALQGENGHLSHVVISDLDHNSKTVEADVLLPFFGLSTSLGKMAEWGLSLDKNHIQVDQSTSATNIDGIYAVGDMATYKHKIKLILTGFAEAAHAAHAIRRQIHPGEELHFEYSTTKGVPGKE</sequence>
<dbReference type="InterPro" id="IPR023753">
    <property type="entry name" value="FAD/NAD-binding_dom"/>
</dbReference>
<proteinExistence type="inferred from homology"/>
<evidence type="ECO:0000313" key="8">
    <source>
        <dbReference type="Proteomes" id="UP000249739"/>
    </source>
</evidence>
<evidence type="ECO:0000259" key="6">
    <source>
        <dbReference type="Pfam" id="PF07992"/>
    </source>
</evidence>
<feature type="binding site" evidence="5">
    <location>
        <position position="123"/>
    </location>
    <ligand>
        <name>FAD</name>
        <dbReference type="ChEBI" id="CHEBI:57692"/>
    </ligand>
</feature>
<organism evidence="7 8">
    <name type="scientific">Micavibrio aeruginosavorus</name>
    <dbReference type="NCBI Taxonomy" id="349221"/>
    <lineage>
        <taxon>Bacteria</taxon>
        <taxon>Pseudomonadati</taxon>
        <taxon>Bdellovibrionota</taxon>
        <taxon>Bdellovibrionia</taxon>
        <taxon>Bdellovibrionales</taxon>
        <taxon>Pseudobdellovibrionaceae</taxon>
        <taxon>Micavibrio</taxon>
    </lineage>
</organism>
<dbReference type="InterPro" id="IPR050097">
    <property type="entry name" value="Ferredoxin-NADP_redctase_2"/>
</dbReference>
<dbReference type="GO" id="GO:0050660">
    <property type="term" value="F:flavin adenine dinucleotide binding"/>
    <property type="evidence" value="ECO:0007669"/>
    <property type="project" value="UniProtKB-UniRule"/>
</dbReference>
<feature type="binding site" evidence="5">
    <location>
        <position position="289"/>
    </location>
    <ligand>
        <name>FAD</name>
        <dbReference type="ChEBI" id="CHEBI:57692"/>
    </ligand>
</feature>
<gene>
    <name evidence="7" type="ORF">DI586_06285</name>
</gene>
<protein>
    <recommendedName>
        <fullName evidence="5">Ferredoxin--NADP reductase</fullName>
        <shortName evidence="5">FNR</shortName>
        <shortName evidence="5">Fd-NADP(+) reductase</shortName>
        <ecNumber evidence="5">1.18.1.2</ecNumber>
    </recommendedName>
</protein>
<dbReference type="Gene3D" id="3.50.50.60">
    <property type="entry name" value="FAD/NAD(P)-binding domain"/>
    <property type="match status" value="2"/>
</dbReference>
<keyword evidence="4 5" id="KW-0560">Oxidoreductase</keyword>
<dbReference type="SUPFAM" id="SSF51905">
    <property type="entry name" value="FAD/NAD(P)-binding domain"/>
    <property type="match status" value="1"/>
</dbReference>
<evidence type="ECO:0000256" key="1">
    <source>
        <dbReference type="ARBA" id="ARBA00022630"/>
    </source>
</evidence>
<dbReference type="Pfam" id="PF07992">
    <property type="entry name" value="Pyr_redox_2"/>
    <property type="match status" value="1"/>
</dbReference>
<dbReference type="EC" id="1.18.1.2" evidence="5"/>
<dbReference type="GO" id="GO:0050661">
    <property type="term" value="F:NADP binding"/>
    <property type="evidence" value="ECO:0007669"/>
    <property type="project" value="UniProtKB-UniRule"/>
</dbReference>
<feature type="binding site" evidence="5">
    <location>
        <position position="36"/>
    </location>
    <ligand>
        <name>FAD</name>
        <dbReference type="ChEBI" id="CHEBI:57692"/>
    </ligand>
</feature>
<dbReference type="EMBL" id="QFOT01000059">
    <property type="protein sequence ID" value="PZP55619.1"/>
    <property type="molecule type" value="Genomic_DNA"/>
</dbReference>
<feature type="binding site" evidence="5">
    <location>
        <position position="330"/>
    </location>
    <ligand>
        <name>FAD</name>
        <dbReference type="ChEBI" id="CHEBI:57692"/>
    </ligand>
</feature>
<feature type="binding site" evidence="5">
    <location>
        <position position="49"/>
    </location>
    <ligand>
        <name>FAD</name>
        <dbReference type="ChEBI" id="CHEBI:57692"/>
    </ligand>
</feature>
<evidence type="ECO:0000256" key="3">
    <source>
        <dbReference type="ARBA" id="ARBA00022857"/>
    </source>
</evidence>
<dbReference type="Proteomes" id="UP000249739">
    <property type="component" value="Unassembled WGS sequence"/>
</dbReference>
<feature type="binding site" evidence="5">
    <location>
        <position position="89"/>
    </location>
    <ligand>
        <name>FAD</name>
        <dbReference type="ChEBI" id="CHEBI:57692"/>
    </ligand>
</feature>
<dbReference type="AlphaFoldDB" id="A0A2W5HP94"/>
<comment type="catalytic activity">
    <reaction evidence="5">
        <text>2 reduced [2Fe-2S]-[ferredoxin] + NADP(+) + H(+) = 2 oxidized [2Fe-2S]-[ferredoxin] + NADPH</text>
        <dbReference type="Rhea" id="RHEA:20125"/>
        <dbReference type="Rhea" id="RHEA-COMP:10000"/>
        <dbReference type="Rhea" id="RHEA-COMP:10001"/>
        <dbReference type="ChEBI" id="CHEBI:15378"/>
        <dbReference type="ChEBI" id="CHEBI:33737"/>
        <dbReference type="ChEBI" id="CHEBI:33738"/>
        <dbReference type="ChEBI" id="CHEBI:57783"/>
        <dbReference type="ChEBI" id="CHEBI:58349"/>
        <dbReference type="EC" id="1.18.1.2"/>
    </reaction>
</comment>
<feature type="domain" description="FAD/NAD(P)-binding" evidence="6">
    <location>
        <begin position="8"/>
        <end position="306"/>
    </location>
</feature>
<dbReference type="GO" id="GO:0004324">
    <property type="term" value="F:ferredoxin-NADP+ reductase activity"/>
    <property type="evidence" value="ECO:0007669"/>
    <property type="project" value="UniProtKB-UniRule"/>
</dbReference>
<feature type="binding site" evidence="5">
    <location>
        <position position="44"/>
    </location>
    <ligand>
        <name>FAD</name>
        <dbReference type="ChEBI" id="CHEBI:57692"/>
    </ligand>
</feature>
<dbReference type="PANTHER" id="PTHR48105">
    <property type="entry name" value="THIOREDOXIN REDUCTASE 1-RELATED-RELATED"/>
    <property type="match status" value="1"/>
</dbReference>
<reference evidence="7 8" key="1">
    <citation type="submission" date="2017-08" db="EMBL/GenBank/DDBJ databases">
        <title>Infants hospitalized years apart are colonized by the same room-sourced microbial strains.</title>
        <authorList>
            <person name="Brooks B."/>
            <person name="Olm M.R."/>
            <person name="Firek B.A."/>
            <person name="Baker R."/>
            <person name="Thomas B.C."/>
            <person name="Morowitz M.J."/>
            <person name="Banfield J.F."/>
        </authorList>
    </citation>
    <scope>NUCLEOTIDE SEQUENCE [LARGE SCALE GENOMIC DNA]</scope>
    <source>
        <strain evidence="7">S2_006_000_R2_64</strain>
    </source>
</reference>
<keyword evidence="2 5" id="KW-0274">FAD</keyword>
<evidence type="ECO:0000256" key="5">
    <source>
        <dbReference type="HAMAP-Rule" id="MF_01685"/>
    </source>
</evidence>
<dbReference type="InterPro" id="IPR022890">
    <property type="entry name" value="Fd--NADP_Rdtase_type_2"/>
</dbReference>
<name>A0A2W5HP94_9BACT</name>
<comment type="caution">
    <text evidence="7">The sequence shown here is derived from an EMBL/GenBank/DDBJ whole genome shotgun (WGS) entry which is preliminary data.</text>
</comment>
<comment type="cofactor">
    <cofactor evidence="5">
        <name>FAD</name>
        <dbReference type="ChEBI" id="CHEBI:57692"/>
    </cofactor>
    <text evidence="5">Binds 1 FAD per subunit.</text>
</comment>
<accession>A0A2W5HP94</accession>
<comment type="subunit">
    <text evidence="5">Homodimer.</text>
</comment>
<dbReference type="InterPro" id="IPR036188">
    <property type="entry name" value="FAD/NAD-bd_sf"/>
</dbReference>
<comment type="similarity">
    <text evidence="5">Belongs to the ferredoxin--NADP reductase type 2 family.</text>
</comment>
<dbReference type="HAMAP" id="MF_01685">
    <property type="entry name" value="FENR2"/>
    <property type="match status" value="1"/>
</dbReference>
<dbReference type="PRINTS" id="PR00469">
    <property type="entry name" value="PNDRDTASEII"/>
</dbReference>
<evidence type="ECO:0000256" key="2">
    <source>
        <dbReference type="ARBA" id="ARBA00022827"/>
    </source>
</evidence>
<keyword evidence="1 5" id="KW-0285">Flavoprotein</keyword>
<evidence type="ECO:0000256" key="4">
    <source>
        <dbReference type="ARBA" id="ARBA00023002"/>
    </source>
</evidence>
<dbReference type="PRINTS" id="PR00368">
    <property type="entry name" value="FADPNR"/>
</dbReference>
<keyword evidence="3 5" id="KW-0521">NADP</keyword>